<reference evidence="4" key="1">
    <citation type="submission" date="2016-07" db="EMBL/GenBank/DDBJ databases">
        <title>De novo transcriptome assembly of four accessions of the metal hyperaccumulator plant Noccaea caerulescens.</title>
        <authorList>
            <person name="Blande D."/>
            <person name="Halimaa P."/>
            <person name="Tervahauta A.I."/>
            <person name="Aarts M.G."/>
            <person name="Karenlampi S.O."/>
        </authorList>
    </citation>
    <scope>NUCLEOTIDE SEQUENCE</scope>
</reference>
<dbReference type="Pfam" id="PF13041">
    <property type="entry name" value="PPR_2"/>
    <property type="match status" value="2"/>
</dbReference>
<evidence type="ECO:0000313" key="4">
    <source>
        <dbReference type="EMBL" id="JAV00629.1"/>
    </source>
</evidence>
<dbReference type="PROSITE" id="PS51375">
    <property type="entry name" value="PPR"/>
    <property type="match status" value="6"/>
</dbReference>
<evidence type="ECO:0000256" key="3">
    <source>
        <dbReference type="PROSITE-ProRule" id="PRU00708"/>
    </source>
</evidence>
<dbReference type="EMBL" id="GEVM01005310">
    <property type="protein sequence ID" value="JAV00629.1"/>
    <property type="molecule type" value="Transcribed_RNA"/>
</dbReference>
<dbReference type="InterPro" id="IPR050872">
    <property type="entry name" value="PPR_P_subfamily"/>
</dbReference>
<feature type="repeat" description="PPR" evidence="3">
    <location>
        <begin position="362"/>
        <end position="396"/>
    </location>
</feature>
<dbReference type="PANTHER" id="PTHR46128:SF211">
    <property type="entry name" value="PENTACOTRIPEPTIDE-REPEAT REGION OF PRORP DOMAIN-CONTAINING PROTEIN"/>
    <property type="match status" value="1"/>
</dbReference>
<evidence type="ECO:0000256" key="1">
    <source>
        <dbReference type="ARBA" id="ARBA00007626"/>
    </source>
</evidence>
<keyword evidence="2" id="KW-0677">Repeat</keyword>
<dbReference type="Gene3D" id="1.25.40.10">
    <property type="entry name" value="Tetratricopeptide repeat domain"/>
    <property type="match status" value="3"/>
</dbReference>
<dbReference type="PANTHER" id="PTHR46128">
    <property type="entry name" value="MITOCHONDRIAL GROUP I INTRON SPLICING FACTOR CCM1"/>
    <property type="match status" value="1"/>
</dbReference>
<organism evidence="4">
    <name type="scientific">Noccaea caerulescens</name>
    <name type="common">Alpine penny-cress</name>
    <name type="synonym">Thlaspi caerulescens</name>
    <dbReference type="NCBI Taxonomy" id="107243"/>
    <lineage>
        <taxon>Eukaryota</taxon>
        <taxon>Viridiplantae</taxon>
        <taxon>Streptophyta</taxon>
        <taxon>Embryophyta</taxon>
        <taxon>Tracheophyta</taxon>
        <taxon>Spermatophyta</taxon>
        <taxon>Magnoliopsida</taxon>
        <taxon>eudicotyledons</taxon>
        <taxon>Gunneridae</taxon>
        <taxon>Pentapetalae</taxon>
        <taxon>rosids</taxon>
        <taxon>malvids</taxon>
        <taxon>Brassicales</taxon>
        <taxon>Brassicaceae</taxon>
        <taxon>Coluteocarpeae</taxon>
        <taxon>Noccaea</taxon>
    </lineage>
</organism>
<comment type="similarity">
    <text evidence="1">Belongs to the PPR family. P subfamily.</text>
</comment>
<proteinExistence type="inferred from homology"/>
<feature type="repeat" description="PPR" evidence="3">
    <location>
        <begin position="432"/>
        <end position="466"/>
    </location>
</feature>
<name>A0A1J3K8D8_NOCCA</name>
<feature type="repeat" description="PPR" evidence="3">
    <location>
        <begin position="292"/>
        <end position="326"/>
    </location>
</feature>
<dbReference type="InterPro" id="IPR002885">
    <property type="entry name" value="PPR_rpt"/>
</dbReference>
<sequence>MSRGQSYFIITLIRIRTRQNHHPNTQIRSLTIESLDSESNPEELKSAGDGTASAVSYSEMAKTVSAIMKERQRWQQTLVSDFPSFNFADPLFFRELLKSQHNVLFTLWFFRWVCSNYDYTPDPVSLNLLFGALLDAKAVKAAKSFLETTGFNPETKLLEQYVKCLCEEGLVDEGIQVYTLLKENGTKPSVATCNSVLLGCVKARKLDRFWELHKEMTESEVDLERIQCLIQALCDGGEVSEGYELMKKVLKQGYDPGHVVYEKLISAFCKIENYASMSEILHTMIAWNRFPSLNTYHEIIRGLCKNKKPQEAYCIFNSLKEKGYAPDIVVYTTMIHGLCVMRWFRTARKLWCELIKKGMRPNAFTYNVMIHAHLKRGKVVLARELYSEMVRNGYGETTVSCNTMITGFCLFGRSEQAFEFFKRMSETGVKPDAITYNALVQGFSKENKVERVVKLFKELKDLGLKPSARTYAALQQLRNRKLADSVATSLN</sequence>
<dbReference type="Pfam" id="PF01535">
    <property type="entry name" value="PPR"/>
    <property type="match status" value="3"/>
</dbReference>
<gene>
    <name evidence="4" type="ORF">MP_TR18751_c1_g1_i1_g.53456</name>
</gene>
<feature type="repeat" description="PPR" evidence="3">
    <location>
        <begin position="189"/>
        <end position="223"/>
    </location>
</feature>
<dbReference type="InterPro" id="IPR011990">
    <property type="entry name" value="TPR-like_helical_dom_sf"/>
</dbReference>
<dbReference type="SUPFAM" id="SSF81901">
    <property type="entry name" value="HCP-like"/>
    <property type="match status" value="1"/>
</dbReference>
<feature type="repeat" description="PPR" evidence="3">
    <location>
        <begin position="327"/>
        <end position="361"/>
    </location>
</feature>
<feature type="repeat" description="PPR" evidence="3">
    <location>
        <begin position="397"/>
        <end position="431"/>
    </location>
</feature>
<accession>A0A1J3K8D8</accession>
<dbReference type="AlphaFoldDB" id="A0A1J3K8D8"/>
<evidence type="ECO:0000256" key="2">
    <source>
        <dbReference type="ARBA" id="ARBA00022737"/>
    </source>
</evidence>
<protein>
    <submittedName>
        <fullName evidence="4">Pentatricopeptide repeat-containing protein</fullName>
    </submittedName>
</protein>
<dbReference type="NCBIfam" id="TIGR00756">
    <property type="entry name" value="PPR"/>
    <property type="match status" value="7"/>
</dbReference>